<evidence type="ECO:0008006" key="5">
    <source>
        <dbReference type="Google" id="ProtNLM"/>
    </source>
</evidence>
<reference evidence="3" key="3">
    <citation type="submission" date="2015-06" db="UniProtKB">
        <authorList>
            <consortium name="EnsemblMetazoa"/>
        </authorList>
    </citation>
    <scope>IDENTIFICATION</scope>
</reference>
<feature type="signal peptide" evidence="1">
    <location>
        <begin position="1"/>
        <end position="15"/>
    </location>
</feature>
<feature type="chain" id="PRO_5011952032" description="TNF family profile domain-containing protein" evidence="1">
    <location>
        <begin position="16"/>
        <end position="248"/>
    </location>
</feature>
<keyword evidence="4" id="KW-1185">Reference proteome</keyword>
<organism evidence="2">
    <name type="scientific">Capitella teleta</name>
    <name type="common">Polychaete worm</name>
    <dbReference type="NCBI Taxonomy" id="283909"/>
    <lineage>
        <taxon>Eukaryota</taxon>
        <taxon>Metazoa</taxon>
        <taxon>Spiralia</taxon>
        <taxon>Lophotrochozoa</taxon>
        <taxon>Annelida</taxon>
        <taxon>Polychaeta</taxon>
        <taxon>Sedentaria</taxon>
        <taxon>Scolecida</taxon>
        <taxon>Capitellidae</taxon>
        <taxon>Capitella</taxon>
    </lineage>
</organism>
<dbReference type="AlphaFoldDB" id="R7UJR0"/>
<reference evidence="2 4" key="2">
    <citation type="journal article" date="2013" name="Nature">
        <title>Insights into bilaterian evolution from three spiralian genomes.</title>
        <authorList>
            <person name="Simakov O."/>
            <person name="Marletaz F."/>
            <person name="Cho S.J."/>
            <person name="Edsinger-Gonzales E."/>
            <person name="Havlak P."/>
            <person name="Hellsten U."/>
            <person name="Kuo D.H."/>
            <person name="Larsson T."/>
            <person name="Lv J."/>
            <person name="Arendt D."/>
            <person name="Savage R."/>
            <person name="Osoegawa K."/>
            <person name="de Jong P."/>
            <person name="Grimwood J."/>
            <person name="Chapman J.A."/>
            <person name="Shapiro H."/>
            <person name="Aerts A."/>
            <person name="Otillar R.P."/>
            <person name="Terry A.Y."/>
            <person name="Boore J.L."/>
            <person name="Grigoriev I.V."/>
            <person name="Lindberg D.R."/>
            <person name="Seaver E.C."/>
            <person name="Weisblat D.A."/>
            <person name="Putnam N.H."/>
            <person name="Rokhsar D.S."/>
        </authorList>
    </citation>
    <scope>NUCLEOTIDE SEQUENCE</scope>
    <source>
        <strain evidence="2 4">I ESC-2004</strain>
    </source>
</reference>
<reference evidence="4" key="1">
    <citation type="submission" date="2012-12" db="EMBL/GenBank/DDBJ databases">
        <authorList>
            <person name="Hellsten U."/>
            <person name="Grimwood J."/>
            <person name="Chapman J.A."/>
            <person name="Shapiro H."/>
            <person name="Aerts A."/>
            <person name="Otillar R.P."/>
            <person name="Terry A.Y."/>
            <person name="Boore J.L."/>
            <person name="Simakov O."/>
            <person name="Marletaz F."/>
            <person name="Cho S.-J."/>
            <person name="Edsinger-Gonzales E."/>
            <person name="Havlak P."/>
            <person name="Kuo D.-H."/>
            <person name="Larsson T."/>
            <person name="Lv J."/>
            <person name="Arendt D."/>
            <person name="Savage R."/>
            <person name="Osoegawa K."/>
            <person name="de Jong P."/>
            <person name="Lindberg D.R."/>
            <person name="Seaver E.C."/>
            <person name="Weisblat D.A."/>
            <person name="Putnam N.H."/>
            <person name="Grigoriev I.V."/>
            <person name="Rokhsar D.S."/>
        </authorList>
    </citation>
    <scope>NUCLEOTIDE SEQUENCE</scope>
    <source>
        <strain evidence="4">I ESC-2004</strain>
    </source>
</reference>
<dbReference type="Proteomes" id="UP000014760">
    <property type="component" value="Unassembled WGS sequence"/>
</dbReference>
<dbReference type="HOGENOM" id="CLU_067922_0_0_1"/>
<evidence type="ECO:0000256" key="1">
    <source>
        <dbReference type="SAM" id="SignalP"/>
    </source>
</evidence>
<dbReference type="EMBL" id="KB302654">
    <property type="protein sequence ID" value="ELU04013.1"/>
    <property type="molecule type" value="Genomic_DNA"/>
</dbReference>
<gene>
    <name evidence="2" type="ORF">CAPTEDRAFT_199915</name>
</gene>
<keyword evidence="1" id="KW-0732">Signal</keyword>
<evidence type="ECO:0000313" key="3">
    <source>
        <dbReference type="EnsemblMetazoa" id="CapteP199915"/>
    </source>
</evidence>
<name>R7UJR0_CAPTE</name>
<sequence length="248" mass="27856">MIFILLSMSLAMATGHLSSSPYTLNLLRSQQDPHCTPCNQLQGDLSSYFDHNGDGVCCVKTPEDILRLIDVQIARQGVIPATEQRPHVSFHAVLSLDHRRSSPFRSEISPSEWTLRRDTAFCRSRPNDFCLTFNSQGGSGFTLPFTGQYTINCRLAWRANNTDVRRQSLQISRSARGSSSYEFLVSDDVTPRPCTDYMCAHARVQTTVKLNQGDQLFVTISSRHLLIEQDELSFLEMSARPSLGTYAD</sequence>
<accession>R7UJR0</accession>
<evidence type="ECO:0000313" key="4">
    <source>
        <dbReference type="Proteomes" id="UP000014760"/>
    </source>
</evidence>
<protein>
    <recommendedName>
        <fullName evidence="5">TNF family profile domain-containing protein</fullName>
    </recommendedName>
</protein>
<dbReference type="InterPro" id="IPR008983">
    <property type="entry name" value="Tumour_necrosis_fac-like_dom"/>
</dbReference>
<evidence type="ECO:0000313" key="2">
    <source>
        <dbReference type="EMBL" id="ELU04013.1"/>
    </source>
</evidence>
<proteinExistence type="predicted"/>
<dbReference type="EMBL" id="AMQN01008265">
    <property type="status" value="NOT_ANNOTATED_CDS"/>
    <property type="molecule type" value="Genomic_DNA"/>
</dbReference>
<dbReference type="SUPFAM" id="SSF49842">
    <property type="entry name" value="TNF-like"/>
    <property type="match status" value="1"/>
</dbReference>
<dbReference type="OrthoDB" id="5980568at2759"/>
<dbReference type="EnsemblMetazoa" id="CapteT199915">
    <property type="protein sequence ID" value="CapteP199915"/>
    <property type="gene ID" value="CapteG199915"/>
</dbReference>